<reference evidence="3 4" key="1">
    <citation type="submission" date="2016-12" db="EMBL/GenBank/DDBJ databases">
        <title>The genomes of Aspergillus section Nigri reveals drivers in fungal speciation.</title>
        <authorList>
            <consortium name="DOE Joint Genome Institute"/>
            <person name="Vesth T.C."/>
            <person name="Nybo J."/>
            <person name="Theobald S."/>
            <person name="Brandl J."/>
            <person name="Frisvad J.C."/>
            <person name="Nielsen K.F."/>
            <person name="Lyhne E.K."/>
            <person name="Kogle M.E."/>
            <person name="Kuo A."/>
            <person name="Riley R."/>
            <person name="Clum A."/>
            <person name="Nolan M."/>
            <person name="Lipzen A."/>
            <person name="Salamov A."/>
            <person name="Henrissat B."/>
            <person name="Wiebenga A."/>
            <person name="De Vries R.P."/>
            <person name="Grigoriev I.V."/>
            <person name="Mortensen U.H."/>
            <person name="Andersen M.R."/>
            <person name="Baker S.E."/>
        </authorList>
    </citation>
    <scope>NUCLEOTIDE SEQUENCE [LARGE SCALE GENOMIC DNA]</scope>
    <source>
        <strain evidence="3 4">JOP 1030-1</strain>
    </source>
</reference>
<organism evidence="3 4">
    <name type="scientific">Aspergillus saccharolyticus JOP 1030-1</name>
    <dbReference type="NCBI Taxonomy" id="1450539"/>
    <lineage>
        <taxon>Eukaryota</taxon>
        <taxon>Fungi</taxon>
        <taxon>Dikarya</taxon>
        <taxon>Ascomycota</taxon>
        <taxon>Pezizomycotina</taxon>
        <taxon>Eurotiomycetes</taxon>
        <taxon>Eurotiomycetidae</taxon>
        <taxon>Eurotiales</taxon>
        <taxon>Aspergillaceae</taxon>
        <taxon>Aspergillus</taxon>
        <taxon>Aspergillus subgen. Circumdati</taxon>
    </lineage>
</organism>
<dbReference type="RefSeq" id="XP_025431936.1">
    <property type="nucleotide sequence ID" value="XM_025579140.1"/>
</dbReference>
<feature type="transmembrane region" description="Helical" evidence="1">
    <location>
        <begin position="12"/>
        <end position="35"/>
    </location>
</feature>
<feature type="transmembrane region" description="Helical" evidence="1">
    <location>
        <begin position="214"/>
        <end position="241"/>
    </location>
</feature>
<feature type="transmembrane region" description="Helical" evidence="1">
    <location>
        <begin position="185"/>
        <end position="208"/>
    </location>
</feature>
<protein>
    <recommendedName>
        <fullName evidence="2">Acyltransferase 3 domain-containing protein</fullName>
    </recommendedName>
</protein>
<evidence type="ECO:0000313" key="3">
    <source>
        <dbReference type="EMBL" id="PYH45954.1"/>
    </source>
</evidence>
<dbReference type="GeneID" id="37080369"/>
<dbReference type="AlphaFoldDB" id="A0A318ZHU4"/>
<sequence length="436" mass="48954">MNKPRTAWLDGLRGLAAVIVAFNHFFMGGVFDFAFHSYWADPAEANRHFIQLPPIRLLFSAHAMVALFFVISGYALSINLLRLRDAPSSSLTASSSVTNPTLLRGLSSATTRRIFRIYLPVFLVAILSQLLFFCGLYHWSFGDDVVWGRRPWIAPVFHFTYLLRYLLDIVNIIQFHHNPGLNGQLWTMPIEFRGSLMVYVVILGMAFWRQEMRVAGVVLLALYFLWYGIWDGVGFLGGLAVAELAPRWSSQGDAVILGEGGWVESRKEGDSTSPATGGWKRGARTLMTGICFFLGLHLLCLGDDGVLTPGYQWLGSLQSPRWDDDWAIVSKSWKTVGSVLVVYAIDRVEVLQRALERPMPQFLGRISFSLYLVHQSVYHVARDPVRNGLWWIMTGRQYPATDEKALAEGVGVFATVIISNIYEASLSSHPSRVIET</sequence>
<dbReference type="GO" id="GO:0016747">
    <property type="term" value="F:acyltransferase activity, transferring groups other than amino-acyl groups"/>
    <property type="evidence" value="ECO:0007669"/>
    <property type="project" value="InterPro"/>
</dbReference>
<name>A0A318ZHU4_9EURO</name>
<dbReference type="STRING" id="1450539.A0A318ZHU4"/>
<evidence type="ECO:0000313" key="4">
    <source>
        <dbReference type="Proteomes" id="UP000248349"/>
    </source>
</evidence>
<dbReference type="InterPro" id="IPR002656">
    <property type="entry name" value="Acyl_transf_3_dom"/>
</dbReference>
<keyword evidence="1" id="KW-1133">Transmembrane helix</keyword>
<dbReference type="EMBL" id="KZ821229">
    <property type="protein sequence ID" value="PYH45954.1"/>
    <property type="molecule type" value="Genomic_DNA"/>
</dbReference>
<dbReference type="Pfam" id="PF01757">
    <property type="entry name" value="Acyl_transf_3"/>
    <property type="match status" value="1"/>
</dbReference>
<gene>
    <name evidence="3" type="ORF">BP01DRAFT_415444</name>
</gene>
<feature type="domain" description="Acyltransferase 3" evidence="2">
    <location>
        <begin position="7"/>
        <end position="391"/>
    </location>
</feature>
<proteinExistence type="predicted"/>
<dbReference type="PANTHER" id="PTHR23028">
    <property type="entry name" value="ACETYLTRANSFERASE"/>
    <property type="match status" value="1"/>
</dbReference>
<evidence type="ECO:0000259" key="2">
    <source>
        <dbReference type="Pfam" id="PF01757"/>
    </source>
</evidence>
<accession>A0A318ZHU4</accession>
<dbReference type="PANTHER" id="PTHR23028:SF134">
    <property type="entry name" value="PUTATIVE (AFU_ORTHOLOGUE AFUA_4G08520)-RELATED"/>
    <property type="match status" value="1"/>
</dbReference>
<dbReference type="Proteomes" id="UP000248349">
    <property type="component" value="Unassembled WGS sequence"/>
</dbReference>
<dbReference type="InterPro" id="IPR050879">
    <property type="entry name" value="Acyltransferase_3"/>
</dbReference>
<keyword evidence="1" id="KW-0812">Transmembrane</keyword>
<keyword evidence="4" id="KW-1185">Reference proteome</keyword>
<keyword evidence="1" id="KW-0472">Membrane</keyword>
<feature type="transmembrane region" description="Helical" evidence="1">
    <location>
        <begin position="117"/>
        <end position="140"/>
    </location>
</feature>
<dbReference type="OrthoDB" id="5819582at2759"/>
<evidence type="ECO:0000256" key="1">
    <source>
        <dbReference type="SAM" id="Phobius"/>
    </source>
</evidence>
<feature type="transmembrane region" description="Helical" evidence="1">
    <location>
        <begin position="55"/>
        <end position="76"/>
    </location>
</feature>